<gene>
    <name evidence="1" type="ORF">S01H1_50355</name>
</gene>
<accession>X0WTW6</accession>
<organism evidence="1">
    <name type="scientific">marine sediment metagenome</name>
    <dbReference type="NCBI Taxonomy" id="412755"/>
    <lineage>
        <taxon>unclassified sequences</taxon>
        <taxon>metagenomes</taxon>
        <taxon>ecological metagenomes</taxon>
    </lineage>
</organism>
<evidence type="ECO:0000313" key="1">
    <source>
        <dbReference type="EMBL" id="GAG27933.1"/>
    </source>
</evidence>
<name>X0WTW6_9ZZZZ</name>
<dbReference type="EMBL" id="BARS01032442">
    <property type="protein sequence ID" value="GAG27933.1"/>
    <property type="molecule type" value="Genomic_DNA"/>
</dbReference>
<sequence length="74" mass="8229">MERRGFLTSLVALVIGAPAAAMSKLPSREKLLKDRMRWAMRRHKFRPPVGPGAKYVIVPSPSAWVSWRSCAGGH</sequence>
<reference evidence="1" key="1">
    <citation type="journal article" date="2014" name="Front. Microbiol.">
        <title>High frequency of phylogenetically diverse reductive dehalogenase-homologous genes in deep subseafloor sedimentary metagenomes.</title>
        <authorList>
            <person name="Kawai M."/>
            <person name="Futagami T."/>
            <person name="Toyoda A."/>
            <person name="Takaki Y."/>
            <person name="Nishi S."/>
            <person name="Hori S."/>
            <person name="Arai W."/>
            <person name="Tsubouchi T."/>
            <person name="Morono Y."/>
            <person name="Uchiyama I."/>
            <person name="Ito T."/>
            <person name="Fujiyama A."/>
            <person name="Inagaki F."/>
            <person name="Takami H."/>
        </authorList>
    </citation>
    <scope>NUCLEOTIDE SEQUENCE</scope>
    <source>
        <strain evidence="1">Expedition CK06-06</strain>
    </source>
</reference>
<comment type="caution">
    <text evidence="1">The sequence shown here is derived from an EMBL/GenBank/DDBJ whole genome shotgun (WGS) entry which is preliminary data.</text>
</comment>
<proteinExistence type="predicted"/>
<dbReference type="AlphaFoldDB" id="X0WTW6"/>
<protein>
    <submittedName>
        <fullName evidence="1">Uncharacterized protein</fullName>
    </submittedName>
</protein>